<protein>
    <submittedName>
        <fullName evidence="2">Uncharacterized protein</fullName>
    </submittedName>
</protein>
<feature type="compositionally biased region" description="Basic and acidic residues" evidence="1">
    <location>
        <begin position="1"/>
        <end position="13"/>
    </location>
</feature>
<proteinExistence type="predicted"/>
<sequence>MADRPRVTFEKSRVEKRRLKQKKERAEKEAKAREERKRLGLPDPNAPKVPASQPLLNSFIKQKKTSPSKSRVETRNDSGNESDNTIVGDTVEASDFDFDCDSDHNLDLGFGNDVLGFEDEGIDDLLLELGDTVEPLEEKSESRGAEGSWVTEATEGDEFSDCSFIFDEDIMNETEAAGKEISTKQIPAVPELASQDSFADDTAMLLEEFGHEFNPGSSFDGALLQLDGL</sequence>
<accession>A0ABR4GVV6</accession>
<organism evidence="2 3">
    <name type="scientific">Aspergillus granulosus</name>
    <dbReference type="NCBI Taxonomy" id="176169"/>
    <lineage>
        <taxon>Eukaryota</taxon>
        <taxon>Fungi</taxon>
        <taxon>Dikarya</taxon>
        <taxon>Ascomycota</taxon>
        <taxon>Pezizomycotina</taxon>
        <taxon>Eurotiomycetes</taxon>
        <taxon>Eurotiomycetidae</taxon>
        <taxon>Eurotiales</taxon>
        <taxon>Aspergillaceae</taxon>
        <taxon>Aspergillus</taxon>
        <taxon>Aspergillus subgen. Nidulantes</taxon>
    </lineage>
</organism>
<evidence type="ECO:0000256" key="1">
    <source>
        <dbReference type="SAM" id="MobiDB-lite"/>
    </source>
</evidence>
<name>A0ABR4GVV6_9EURO</name>
<feature type="compositionally biased region" description="Basic residues" evidence="1">
    <location>
        <begin position="14"/>
        <end position="23"/>
    </location>
</feature>
<comment type="caution">
    <text evidence="2">The sequence shown here is derived from an EMBL/GenBank/DDBJ whole genome shotgun (WGS) entry which is preliminary data.</text>
</comment>
<dbReference type="Proteomes" id="UP001610334">
    <property type="component" value="Unassembled WGS sequence"/>
</dbReference>
<evidence type="ECO:0000313" key="2">
    <source>
        <dbReference type="EMBL" id="KAL2803200.1"/>
    </source>
</evidence>
<feature type="compositionally biased region" description="Basic and acidic residues" evidence="1">
    <location>
        <begin position="24"/>
        <end position="40"/>
    </location>
</feature>
<gene>
    <name evidence="2" type="ORF">BJX63DRAFT_412764</name>
</gene>
<keyword evidence="3" id="KW-1185">Reference proteome</keyword>
<feature type="region of interest" description="Disordered" evidence="1">
    <location>
        <begin position="1"/>
        <end position="87"/>
    </location>
</feature>
<dbReference type="EMBL" id="JBFXLT010000147">
    <property type="protein sequence ID" value="KAL2803200.1"/>
    <property type="molecule type" value="Genomic_DNA"/>
</dbReference>
<reference evidence="2 3" key="1">
    <citation type="submission" date="2024-07" db="EMBL/GenBank/DDBJ databases">
        <title>Section-level genome sequencing and comparative genomics of Aspergillus sections Usti and Cavernicolus.</title>
        <authorList>
            <consortium name="Lawrence Berkeley National Laboratory"/>
            <person name="Nybo J.L."/>
            <person name="Vesth T.C."/>
            <person name="Theobald S."/>
            <person name="Frisvad J.C."/>
            <person name="Larsen T.O."/>
            <person name="Kjaerboelling I."/>
            <person name="Rothschild-Mancinelli K."/>
            <person name="Lyhne E.K."/>
            <person name="Kogle M.E."/>
            <person name="Barry K."/>
            <person name="Clum A."/>
            <person name="Na H."/>
            <person name="Ledsgaard L."/>
            <person name="Lin J."/>
            <person name="Lipzen A."/>
            <person name="Kuo A."/>
            <person name="Riley R."/>
            <person name="Mondo S."/>
            <person name="Labutti K."/>
            <person name="Haridas S."/>
            <person name="Pangalinan J."/>
            <person name="Salamov A.A."/>
            <person name="Simmons B.A."/>
            <person name="Magnuson J.K."/>
            <person name="Chen J."/>
            <person name="Drula E."/>
            <person name="Henrissat B."/>
            <person name="Wiebenga A."/>
            <person name="Lubbers R.J."/>
            <person name="Gomes A.C."/>
            <person name="Makela M.R."/>
            <person name="Stajich J."/>
            <person name="Grigoriev I.V."/>
            <person name="Mortensen U.H."/>
            <person name="De Vries R.P."/>
            <person name="Baker S.E."/>
            <person name="Andersen M.R."/>
        </authorList>
    </citation>
    <scope>NUCLEOTIDE SEQUENCE [LARGE SCALE GENOMIC DNA]</scope>
    <source>
        <strain evidence="2 3">CBS 588.65</strain>
    </source>
</reference>
<evidence type="ECO:0000313" key="3">
    <source>
        <dbReference type="Proteomes" id="UP001610334"/>
    </source>
</evidence>